<proteinExistence type="inferred from homology"/>
<dbReference type="Proteomes" id="UP000614601">
    <property type="component" value="Unassembled WGS sequence"/>
</dbReference>
<keyword evidence="6" id="KW-1185">Reference proteome</keyword>
<evidence type="ECO:0000259" key="4">
    <source>
        <dbReference type="SMART" id="SM00848"/>
    </source>
</evidence>
<evidence type="ECO:0000313" key="5">
    <source>
        <dbReference type="EMBL" id="CAD5225937.1"/>
    </source>
</evidence>
<dbReference type="AlphaFoldDB" id="A0A811L9F5"/>
<dbReference type="Gene3D" id="3.90.70.10">
    <property type="entry name" value="Cysteine proteinases"/>
    <property type="match status" value="1"/>
</dbReference>
<feature type="signal peptide" evidence="2">
    <location>
        <begin position="1"/>
        <end position="17"/>
    </location>
</feature>
<evidence type="ECO:0000259" key="3">
    <source>
        <dbReference type="SMART" id="SM00645"/>
    </source>
</evidence>
<dbReference type="InterPro" id="IPR038765">
    <property type="entry name" value="Papain-like_cys_pep_sf"/>
</dbReference>
<gene>
    <name evidence="5" type="ORF">BOKJ2_LOCUS11827</name>
</gene>
<dbReference type="SMART" id="SM00645">
    <property type="entry name" value="Pept_C1"/>
    <property type="match status" value="1"/>
</dbReference>
<comment type="similarity">
    <text evidence="1">Belongs to the peptidase C1 family.</text>
</comment>
<keyword evidence="2" id="KW-0732">Signal</keyword>
<dbReference type="GO" id="GO:0006508">
    <property type="term" value="P:proteolysis"/>
    <property type="evidence" value="ECO:0007669"/>
    <property type="project" value="InterPro"/>
</dbReference>
<dbReference type="InterPro" id="IPR000668">
    <property type="entry name" value="Peptidase_C1A_C"/>
</dbReference>
<dbReference type="InterPro" id="IPR039417">
    <property type="entry name" value="Peptidase_C1A_papain-like"/>
</dbReference>
<sequence>MLRLLTLCVLICIGIEALNVENLLKSSNSELDNLNGVPEGTKKTLRLAKQVYLNLNKSHEHDFKQFFTFVHRHKREYADESTLKSRFSKFQLNLRHIDQLNKEDNLATYGVTKFSDLSSEEFIKQATGNILGDKSSHSSSDELTSVKGDYNYPKNFDWRTDRGFQPIVMDQGLCDSSHVFTVIAIAEGSYFRTYNVSVKFSEQQVLSCMENEGCSGNTIENSLKNILDEGVDYADDYPYTNWDSPTTQACIKDKAQYGVINIYRVLRDQPEEQIKQWLYWNSPIAVIIDAKLIQHYKKGIIGIKQPYDCSMVNHGAVIMGYGENEPGVPYWTLKNSYGTNWGEGGYFRIVRNQSTLQVNCQAAYAATSKGRN</sequence>
<dbReference type="EMBL" id="CAJFDH010000005">
    <property type="protein sequence ID" value="CAD5225937.1"/>
    <property type="molecule type" value="Genomic_DNA"/>
</dbReference>
<dbReference type="Proteomes" id="UP000783686">
    <property type="component" value="Unassembled WGS sequence"/>
</dbReference>
<dbReference type="InterPro" id="IPR013201">
    <property type="entry name" value="Prot_inhib_I29"/>
</dbReference>
<dbReference type="EMBL" id="CAJFCW020000005">
    <property type="protein sequence ID" value="CAG9121505.1"/>
    <property type="molecule type" value="Genomic_DNA"/>
</dbReference>
<dbReference type="InterPro" id="IPR013128">
    <property type="entry name" value="Peptidase_C1A"/>
</dbReference>
<accession>A0A811L9F5</accession>
<feature type="chain" id="PRO_5036221332" evidence="2">
    <location>
        <begin position="18"/>
        <end position="372"/>
    </location>
</feature>
<name>A0A811L9F5_9BILA</name>
<evidence type="ECO:0000256" key="2">
    <source>
        <dbReference type="SAM" id="SignalP"/>
    </source>
</evidence>
<dbReference type="Pfam" id="PF00112">
    <property type="entry name" value="Peptidase_C1"/>
    <property type="match status" value="1"/>
</dbReference>
<dbReference type="CDD" id="cd02248">
    <property type="entry name" value="Peptidase_C1A"/>
    <property type="match status" value="1"/>
</dbReference>
<dbReference type="OrthoDB" id="10253408at2759"/>
<reference evidence="5" key="1">
    <citation type="submission" date="2020-09" db="EMBL/GenBank/DDBJ databases">
        <authorList>
            <person name="Kikuchi T."/>
        </authorList>
    </citation>
    <scope>NUCLEOTIDE SEQUENCE</scope>
    <source>
        <strain evidence="5">SH1</strain>
    </source>
</reference>
<dbReference type="SMART" id="SM00848">
    <property type="entry name" value="Inhibitor_I29"/>
    <property type="match status" value="1"/>
</dbReference>
<feature type="domain" description="Peptidase C1A papain C-terminal" evidence="3">
    <location>
        <begin position="152"/>
        <end position="367"/>
    </location>
</feature>
<organism evidence="5 6">
    <name type="scientific">Bursaphelenchus okinawaensis</name>
    <dbReference type="NCBI Taxonomy" id="465554"/>
    <lineage>
        <taxon>Eukaryota</taxon>
        <taxon>Metazoa</taxon>
        <taxon>Ecdysozoa</taxon>
        <taxon>Nematoda</taxon>
        <taxon>Chromadorea</taxon>
        <taxon>Rhabditida</taxon>
        <taxon>Tylenchina</taxon>
        <taxon>Tylenchomorpha</taxon>
        <taxon>Aphelenchoidea</taxon>
        <taxon>Aphelenchoididae</taxon>
        <taxon>Bursaphelenchus</taxon>
    </lineage>
</organism>
<evidence type="ECO:0000313" key="6">
    <source>
        <dbReference type="Proteomes" id="UP000614601"/>
    </source>
</evidence>
<dbReference type="GO" id="GO:0008234">
    <property type="term" value="F:cysteine-type peptidase activity"/>
    <property type="evidence" value="ECO:0007669"/>
    <property type="project" value="InterPro"/>
</dbReference>
<evidence type="ECO:0000256" key="1">
    <source>
        <dbReference type="ARBA" id="ARBA00008455"/>
    </source>
</evidence>
<protein>
    <submittedName>
        <fullName evidence="5">Uncharacterized protein</fullName>
    </submittedName>
</protein>
<dbReference type="Pfam" id="PF08246">
    <property type="entry name" value="Inhibitor_I29"/>
    <property type="match status" value="1"/>
</dbReference>
<feature type="domain" description="Cathepsin propeptide inhibitor" evidence="4">
    <location>
        <begin position="66"/>
        <end position="122"/>
    </location>
</feature>
<dbReference type="SUPFAM" id="SSF54001">
    <property type="entry name" value="Cysteine proteinases"/>
    <property type="match status" value="1"/>
</dbReference>
<comment type="caution">
    <text evidence="5">The sequence shown here is derived from an EMBL/GenBank/DDBJ whole genome shotgun (WGS) entry which is preliminary data.</text>
</comment>
<dbReference type="PANTHER" id="PTHR12411">
    <property type="entry name" value="CYSTEINE PROTEASE FAMILY C1-RELATED"/>
    <property type="match status" value="1"/>
</dbReference>